<comment type="caution">
    <text evidence="3">The sequence shown here is derived from an EMBL/GenBank/DDBJ whole genome shotgun (WGS) entry which is preliminary data.</text>
</comment>
<dbReference type="Proteomes" id="UP000824201">
    <property type="component" value="Unassembled WGS sequence"/>
</dbReference>
<reference evidence="3" key="1">
    <citation type="submission" date="2020-10" db="EMBL/GenBank/DDBJ databases">
        <authorList>
            <person name="Gilroy R."/>
        </authorList>
    </citation>
    <scope>NUCLEOTIDE SEQUENCE</scope>
    <source>
        <strain evidence="3">ChiW13-3771</strain>
    </source>
</reference>
<dbReference type="InterPro" id="IPR011051">
    <property type="entry name" value="RmlC_Cupin_sf"/>
</dbReference>
<dbReference type="CDD" id="cd02209">
    <property type="entry name" value="cupin_XRE_C"/>
    <property type="match status" value="1"/>
</dbReference>
<organism evidence="3 4">
    <name type="scientific">Candidatus Fimimorpha faecalis</name>
    <dbReference type="NCBI Taxonomy" id="2840824"/>
    <lineage>
        <taxon>Bacteria</taxon>
        <taxon>Bacillati</taxon>
        <taxon>Bacillota</taxon>
        <taxon>Clostridia</taxon>
        <taxon>Eubacteriales</taxon>
        <taxon>Candidatus Fimimorpha</taxon>
    </lineage>
</organism>
<dbReference type="Gene3D" id="2.60.120.10">
    <property type="entry name" value="Jelly Rolls"/>
    <property type="match status" value="1"/>
</dbReference>
<evidence type="ECO:0000313" key="3">
    <source>
        <dbReference type="EMBL" id="HIR88767.1"/>
    </source>
</evidence>
<proteinExistence type="predicted"/>
<dbReference type="InterPro" id="IPR003313">
    <property type="entry name" value="AraC-bd"/>
</dbReference>
<dbReference type="InterPro" id="IPR014710">
    <property type="entry name" value="RmlC-like_jellyroll"/>
</dbReference>
<name>A0A9D1EE79_9FIRM</name>
<gene>
    <name evidence="3" type="ORF">IAC96_07445</name>
</gene>
<sequence>MKINTNVMKDASEIIAYDNAEIPLYIRHGKLSDYTNMRALCHWHEDIELIYVLEGEMGYYINGKQITIKEHDGIIINSKQMHYGFSFNHQDCTFICIIFHPSLLNSCDKIYQRFISPVLNNSCFEFHYLDSSQEKNLALLLAMQQIDHLKQENLAGYELNVISILFHIWNNLLQMFPEELRTGTLPYYDDLVIQRTMVSYIHRNYSSKLTLSQIALSGGVCKSKCCQIF</sequence>
<evidence type="ECO:0000313" key="4">
    <source>
        <dbReference type="Proteomes" id="UP000824201"/>
    </source>
</evidence>
<feature type="domain" description="AraC-type arabinose-binding/dimerisation" evidence="2">
    <location>
        <begin position="42"/>
        <end position="107"/>
    </location>
</feature>
<dbReference type="AlphaFoldDB" id="A0A9D1EE79"/>
<dbReference type="Pfam" id="PF02311">
    <property type="entry name" value="AraC_binding"/>
    <property type="match status" value="1"/>
</dbReference>
<protein>
    <submittedName>
        <fullName evidence="3">AraC family ligand binding domain-containing protein</fullName>
    </submittedName>
</protein>
<dbReference type="EMBL" id="DVHN01000091">
    <property type="protein sequence ID" value="HIR88767.1"/>
    <property type="molecule type" value="Genomic_DNA"/>
</dbReference>
<feature type="non-terminal residue" evidence="3">
    <location>
        <position position="229"/>
    </location>
</feature>
<dbReference type="GO" id="GO:0006355">
    <property type="term" value="P:regulation of DNA-templated transcription"/>
    <property type="evidence" value="ECO:0007669"/>
    <property type="project" value="InterPro"/>
</dbReference>
<dbReference type="SUPFAM" id="SSF51182">
    <property type="entry name" value="RmlC-like cupins"/>
    <property type="match status" value="1"/>
</dbReference>
<evidence type="ECO:0000256" key="1">
    <source>
        <dbReference type="ARBA" id="ARBA00023125"/>
    </source>
</evidence>
<accession>A0A9D1EE79</accession>
<evidence type="ECO:0000259" key="2">
    <source>
        <dbReference type="Pfam" id="PF02311"/>
    </source>
</evidence>
<reference evidence="3" key="2">
    <citation type="journal article" date="2021" name="PeerJ">
        <title>Extensive microbial diversity within the chicken gut microbiome revealed by metagenomics and culture.</title>
        <authorList>
            <person name="Gilroy R."/>
            <person name="Ravi A."/>
            <person name="Getino M."/>
            <person name="Pursley I."/>
            <person name="Horton D.L."/>
            <person name="Alikhan N.F."/>
            <person name="Baker D."/>
            <person name="Gharbi K."/>
            <person name="Hall N."/>
            <person name="Watson M."/>
            <person name="Adriaenssens E.M."/>
            <person name="Foster-Nyarko E."/>
            <person name="Jarju S."/>
            <person name="Secka A."/>
            <person name="Antonio M."/>
            <person name="Oren A."/>
            <person name="Chaudhuri R.R."/>
            <person name="La Ragione R."/>
            <person name="Hildebrand F."/>
            <person name="Pallen M.J."/>
        </authorList>
    </citation>
    <scope>NUCLEOTIDE SEQUENCE</scope>
    <source>
        <strain evidence="3">ChiW13-3771</strain>
    </source>
</reference>
<dbReference type="GO" id="GO:0003677">
    <property type="term" value="F:DNA binding"/>
    <property type="evidence" value="ECO:0007669"/>
    <property type="project" value="UniProtKB-KW"/>
</dbReference>
<keyword evidence="1" id="KW-0238">DNA-binding</keyword>